<feature type="region of interest" description="Disordered" evidence="1">
    <location>
        <begin position="48"/>
        <end position="86"/>
    </location>
</feature>
<protein>
    <submittedName>
        <fullName evidence="2">Uncharacterized protein</fullName>
    </submittedName>
</protein>
<accession>F0SMQ8</accession>
<dbReference type="RefSeq" id="WP_013627609.1">
    <property type="nucleotide sequence ID" value="NC_015174.1"/>
</dbReference>
<sequence>MIRPTCRPSTPVAALLFGLVVGTLTLGQTGCSLLPHSMQPAQLRKLNRGPALGRDTTNFSIPDPDLPDDGFEELSLGEDPFQTTVQ</sequence>
<organism evidence="2 3">
    <name type="scientific">Rubinisphaera brasiliensis (strain ATCC 49424 / DSM 5305 / JCM 21570 / IAM 15109 / NBRC 103401 / IFAM 1448)</name>
    <name type="common">Planctomyces brasiliensis</name>
    <dbReference type="NCBI Taxonomy" id="756272"/>
    <lineage>
        <taxon>Bacteria</taxon>
        <taxon>Pseudomonadati</taxon>
        <taxon>Planctomycetota</taxon>
        <taxon>Planctomycetia</taxon>
        <taxon>Planctomycetales</taxon>
        <taxon>Planctomycetaceae</taxon>
        <taxon>Rubinisphaera</taxon>
    </lineage>
</organism>
<reference evidence="3" key="1">
    <citation type="submission" date="2011-02" db="EMBL/GenBank/DDBJ databases">
        <title>The complete genome of Planctomyces brasiliensis DSM 5305.</title>
        <authorList>
            <person name="Lucas S."/>
            <person name="Copeland A."/>
            <person name="Lapidus A."/>
            <person name="Bruce D."/>
            <person name="Goodwin L."/>
            <person name="Pitluck S."/>
            <person name="Kyrpides N."/>
            <person name="Mavromatis K."/>
            <person name="Pagani I."/>
            <person name="Ivanova N."/>
            <person name="Ovchinnikova G."/>
            <person name="Lu M."/>
            <person name="Detter J.C."/>
            <person name="Han C."/>
            <person name="Land M."/>
            <person name="Hauser L."/>
            <person name="Markowitz V."/>
            <person name="Cheng J.-F."/>
            <person name="Hugenholtz P."/>
            <person name="Woyke T."/>
            <person name="Wu D."/>
            <person name="Tindall B."/>
            <person name="Pomrenke H.G."/>
            <person name="Brambilla E."/>
            <person name="Klenk H.-P."/>
            <person name="Eisen J.A."/>
        </authorList>
    </citation>
    <scope>NUCLEOTIDE SEQUENCE [LARGE SCALE GENOMIC DNA]</scope>
    <source>
        <strain evidence="3">ATCC 49424 / DSM 5305 / JCM 21570 / NBRC 103401 / IFAM 1448</strain>
    </source>
</reference>
<dbReference type="OrthoDB" id="215460at2"/>
<dbReference type="AlphaFoldDB" id="F0SMQ8"/>
<evidence type="ECO:0000313" key="3">
    <source>
        <dbReference type="Proteomes" id="UP000006860"/>
    </source>
</evidence>
<evidence type="ECO:0000256" key="1">
    <source>
        <dbReference type="SAM" id="MobiDB-lite"/>
    </source>
</evidence>
<dbReference type="HOGENOM" id="CLU_2495950_0_0_0"/>
<evidence type="ECO:0000313" key="2">
    <source>
        <dbReference type="EMBL" id="ADY58877.1"/>
    </source>
</evidence>
<dbReference type="KEGG" id="pbs:Plabr_1265"/>
<name>F0SMQ8_RUBBR</name>
<dbReference type="EMBL" id="CP002546">
    <property type="protein sequence ID" value="ADY58877.1"/>
    <property type="molecule type" value="Genomic_DNA"/>
</dbReference>
<feature type="compositionally biased region" description="Acidic residues" evidence="1">
    <location>
        <begin position="65"/>
        <end position="76"/>
    </location>
</feature>
<gene>
    <name evidence="2" type="ordered locus">Plabr_1265</name>
</gene>
<keyword evidence="3" id="KW-1185">Reference proteome</keyword>
<proteinExistence type="predicted"/>
<dbReference type="Proteomes" id="UP000006860">
    <property type="component" value="Chromosome"/>
</dbReference>